<keyword evidence="2" id="KW-1185">Reference proteome</keyword>
<reference evidence="1" key="1">
    <citation type="submission" date="2007-07" db="EMBL/GenBank/DDBJ databases">
        <title>PCAP assembly of the Caenorhabditis remanei genome.</title>
        <authorList>
            <consortium name="The Caenorhabditis remanei Sequencing Consortium"/>
            <person name="Wilson R.K."/>
        </authorList>
    </citation>
    <scope>NUCLEOTIDE SEQUENCE [LARGE SCALE GENOMIC DNA]</scope>
    <source>
        <strain evidence="1">PB4641</strain>
    </source>
</reference>
<evidence type="ECO:0000313" key="1">
    <source>
        <dbReference type="EMBL" id="EFO93507.1"/>
    </source>
</evidence>
<evidence type="ECO:0000313" key="2">
    <source>
        <dbReference type="Proteomes" id="UP000008281"/>
    </source>
</evidence>
<dbReference type="OrthoDB" id="5861402at2759"/>
<gene>
    <name evidence="1" type="ORF">CRE_01353</name>
</gene>
<proteinExistence type="predicted"/>
<dbReference type="Proteomes" id="UP000008281">
    <property type="component" value="Unassembled WGS sequence"/>
</dbReference>
<dbReference type="AlphaFoldDB" id="E3NDA6"/>
<protein>
    <submittedName>
        <fullName evidence="1">Uncharacterized protein</fullName>
    </submittedName>
</protein>
<dbReference type="EMBL" id="DS268607">
    <property type="protein sequence ID" value="EFO93507.1"/>
    <property type="molecule type" value="Genomic_DNA"/>
</dbReference>
<organism evidence="2">
    <name type="scientific">Caenorhabditis remanei</name>
    <name type="common">Caenorhabditis vulgaris</name>
    <dbReference type="NCBI Taxonomy" id="31234"/>
    <lineage>
        <taxon>Eukaryota</taxon>
        <taxon>Metazoa</taxon>
        <taxon>Ecdysozoa</taxon>
        <taxon>Nematoda</taxon>
        <taxon>Chromadorea</taxon>
        <taxon>Rhabditida</taxon>
        <taxon>Rhabditina</taxon>
        <taxon>Rhabditomorpha</taxon>
        <taxon>Rhabditoidea</taxon>
        <taxon>Rhabditidae</taxon>
        <taxon>Peloderinae</taxon>
        <taxon>Caenorhabditis</taxon>
    </lineage>
</organism>
<sequence>MTETELSNSFHENFHLFFSAFLVSSTGFILCYYSELVPDIIEYDYITFFAVLLVCSLPFAVLDPTIWYCIFMVSFAHLLFFKGFYSSTLVTVFVMMCGLFTRIVKNVDEDGTKLLDTV</sequence>
<accession>E3NDA6</accession>
<name>E3NDA6_CAERE</name>
<dbReference type="HOGENOM" id="CLU_2075341_0_0_1"/>